<feature type="compositionally biased region" description="Polar residues" evidence="4">
    <location>
        <begin position="302"/>
        <end position="316"/>
    </location>
</feature>
<dbReference type="Proteomes" id="UP000092971">
    <property type="component" value="Chromosome"/>
</dbReference>
<dbReference type="Pfam" id="PF03963">
    <property type="entry name" value="FlgD"/>
    <property type="match status" value="1"/>
</dbReference>
<dbReference type="RefSeq" id="WP_015358283.1">
    <property type="nucleotide sequence ID" value="NZ_CP014672.1"/>
</dbReference>
<gene>
    <name evidence="5" type="ORF">CSTERTH_02630</name>
</gene>
<evidence type="ECO:0000256" key="3">
    <source>
        <dbReference type="RuleBase" id="RU362076"/>
    </source>
</evidence>
<comment type="similarity">
    <text evidence="1 3">Belongs to the FlgD family.</text>
</comment>
<evidence type="ECO:0000256" key="4">
    <source>
        <dbReference type="SAM" id="MobiDB-lite"/>
    </source>
</evidence>
<evidence type="ECO:0000256" key="1">
    <source>
        <dbReference type="ARBA" id="ARBA00010577"/>
    </source>
</evidence>
<evidence type="ECO:0000256" key="2">
    <source>
        <dbReference type="ARBA" id="ARBA00022795"/>
    </source>
</evidence>
<protein>
    <recommendedName>
        <fullName evidence="3">Basal-body rod modification protein FlgD</fullName>
    </recommendedName>
</protein>
<dbReference type="AlphaFoldDB" id="A0A1B1YB73"/>
<dbReference type="InterPro" id="IPR005648">
    <property type="entry name" value="FlgD"/>
</dbReference>
<reference evidence="5 6" key="1">
    <citation type="submission" date="2016-02" db="EMBL/GenBank/DDBJ databases">
        <title>Comparison of Clostridium stercorarium subspecies using comparative genomics and transcriptomics.</title>
        <authorList>
            <person name="Schellenberg J."/>
            <person name="Thallinger G."/>
            <person name="Levin D.B."/>
            <person name="Zhang X."/>
            <person name="Alvare G."/>
            <person name="Fristensky B."/>
            <person name="Sparling R."/>
        </authorList>
    </citation>
    <scope>NUCLEOTIDE SEQUENCE [LARGE SCALE GENOMIC DNA]</scope>
    <source>
        <strain evidence="5 6">DSM 2910</strain>
    </source>
</reference>
<accession>A0A1B1YB73</accession>
<organism evidence="5 6">
    <name type="scientific">Thermoclostridium stercorarium subsp. thermolacticum DSM 2910</name>
    <dbReference type="NCBI Taxonomy" id="1121336"/>
    <lineage>
        <taxon>Bacteria</taxon>
        <taxon>Bacillati</taxon>
        <taxon>Bacillota</taxon>
        <taxon>Clostridia</taxon>
        <taxon>Eubacteriales</taxon>
        <taxon>Oscillospiraceae</taxon>
        <taxon>Thermoclostridium</taxon>
    </lineage>
</organism>
<evidence type="ECO:0000313" key="6">
    <source>
        <dbReference type="Proteomes" id="UP000092971"/>
    </source>
</evidence>
<feature type="region of interest" description="Disordered" evidence="4">
    <location>
        <begin position="298"/>
        <end position="337"/>
    </location>
</feature>
<dbReference type="OrthoDB" id="280334at2"/>
<sequence>MAEVSSIRQANIEEIINSNNSSSTREVSDELGKDAFLKLLITQLKYQNPLEPMEDQDFIAQIAQFSALEQMQNLNQSFSYSMGFSLLGKYITATVTDESTGQVRYVSGEVTSVKSQAGKVYLVVGDYDVPLDNITYVSRNPNEYGDVELEKYNAYLGMLSTVKTVLVNGDDPYELEGIVARIEKDTDGVYATLDEVILSVTDIDKGAYESEEAYLNGMKGKTVKFTAKDAQTGQKIKLEGILREGVKDENNGCYHVILDNVRVAVKDILSTEKVDLVSPEQQLLKQILETLRSVESKLPNESAENGDNGENVSGESAVSGPEGELPEETGETGGAGL</sequence>
<proteinExistence type="inferred from homology"/>
<comment type="function">
    <text evidence="3">Required for flagellar hook formation. May act as a scaffolding protein.</text>
</comment>
<keyword evidence="5" id="KW-0969">Cilium</keyword>
<dbReference type="EMBL" id="CP014672">
    <property type="protein sequence ID" value="ANW98013.1"/>
    <property type="molecule type" value="Genomic_DNA"/>
</dbReference>
<dbReference type="GO" id="GO:0044781">
    <property type="term" value="P:bacterial-type flagellum organization"/>
    <property type="evidence" value="ECO:0007669"/>
    <property type="project" value="UniProtKB-UniRule"/>
</dbReference>
<keyword evidence="5" id="KW-0282">Flagellum</keyword>
<name>A0A1B1YB73_THEST</name>
<evidence type="ECO:0000313" key="5">
    <source>
        <dbReference type="EMBL" id="ANW98013.1"/>
    </source>
</evidence>
<keyword evidence="5" id="KW-0966">Cell projection</keyword>
<keyword evidence="2 3" id="KW-1005">Bacterial flagellum biogenesis</keyword>